<evidence type="ECO:0000313" key="1">
    <source>
        <dbReference type="EMBL" id="MBX38206.1"/>
    </source>
</evidence>
<accession>A0A2P2N730</accession>
<organism evidence="1">
    <name type="scientific">Rhizophora mucronata</name>
    <name type="common">Asiatic mangrove</name>
    <dbReference type="NCBI Taxonomy" id="61149"/>
    <lineage>
        <taxon>Eukaryota</taxon>
        <taxon>Viridiplantae</taxon>
        <taxon>Streptophyta</taxon>
        <taxon>Embryophyta</taxon>
        <taxon>Tracheophyta</taxon>
        <taxon>Spermatophyta</taxon>
        <taxon>Magnoliopsida</taxon>
        <taxon>eudicotyledons</taxon>
        <taxon>Gunneridae</taxon>
        <taxon>Pentapetalae</taxon>
        <taxon>rosids</taxon>
        <taxon>fabids</taxon>
        <taxon>Malpighiales</taxon>
        <taxon>Rhizophoraceae</taxon>
        <taxon>Rhizophora</taxon>
    </lineage>
</organism>
<dbReference type="AlphaFoldDB" id="A0A2P2N730"/>
<dbReference type="EMBL" id="GGEC01057722">
    <property type="protein sequence ID" value="MBX38206.1"/>
    <property type="molecule type" value="Transcribed_RNA"/>
</dbReference>
<name>A0A2P2N730_RHIMU</name>
<protein>
    <submittedName>
        <fullName evidence="1">Uncharacterized protein</fullName>
    </submittedName>
</protein>
<proteinExistence type="predicted"/>
<sequence length="25" mass="2932">MLVPLVMGVVLCLPHQWHAHTCYPW</sequence>
<reference evidence="1" key="1">
    <citation type="submission" date="2018-02" db="EMBL/GenBank/DDBJ databases">
        <title>Rhizophora mucronata_Transcriptome.</title>
        <authorList>
            <person name="Meera S.P."/>
            <person name="Sreeshan A."/>
            <person name="Augustine A."/>
        </authorList>
    </citation>
    <scope>NUCLEOTIDE SEQUENCE</scope>
    <source>
        <tissue evidence="1">Leaf</tissue>
    </source>
</reference>